<organism evidence="2 3">
    <name type="scientific">Streptomyces pactum</name>
    <dbReference type="NCBI Taxonomy" id="68249"/>
    <lineage>
        <taxon>Bacteria</taxon>
        <taxon>Bacillati</taxon>
        <taxon>Actinomycetota</taxon>
        <taxon>Actinomycetes</taxon>
        <taxon>Kitasatosporales</taxon>
        <taxon>Streptomycetaceae</taxon>
        <taxon>Streptomyces</taxon>
    </lineage>
</organism>
<gene>
    <name evidence="2" type="ORF">IHE55_18400</name>
</gene>
<evidence type="ECO:0000313" key="2">
    <source>
        <dbReference type="EMBL" id="MBH5336640.1"/>
    </source>
</evidence>
<reference evidence="2 3" key="1">
    <citation type="submission" date="2020-09" db="EMBL/GenBank/DDBJ databases">
        <title>Biosynthesis of the nuclear factor of activated T cells inhibitor NFAT-133 and its congeners in Streptomyces pactum.</title>
        <authorList>
            <person name="Zhou W."/>
            <person name="Posri P."/>
            <person name="Abugrain M.E."/>
            <person name="Weisberg A.J."/>
            <person name="Chang J.H."/>
            <person name="Mahmud T."/>
        </authorList>
    </citation>
    <scope>NUCLEOTIDE SEQUENCE [LARGE SCALE GENOMIC DNA]</scope>
    <source>
        <strain evidence="2 3">ATCC 27456</strain>
    </source>
</reference>
<dbReference type="PANTHER" id="PTHR35525:SF3">
    <property type="entry name" value="BLL6575 PROTEIN"/>
    <property type="match status" value="1"/>
</dbReference>
<dbReference type="Pfam" id="PF07336">
    <property type="entry name" value="ABATE"/>
    <property type="match status" value="1"/>
</dbReference>
<evidence type="ECO:0000259" key="1">
    <source>
        <dbReference type="Pfam" id="PF11706"/>
    </source>
</evidence>
<protein>
    <submittedName>
        <fullName evidence="2">CGNR zinc finger domain-containing protein</fullName>
    </submittedName>
</protein>
<dbReference type="EMBL" id="JACYXC010000001">
    <property type="protein sequence ID" value="MBH5336640.1"/>
    <property type="molecule type" value="Genomic_DNA"/>
</dbReference>
<name>A0ABS0NN51_9ACTN</name>
<dbReference type="Pfam" id="PF11706">
    <property type="entry name" value="zf-CGNR"/>
    <property type="match status" value="1"/>
</dbReference>
<dbReference type="InterPro" id="IPR010852">
    <property type="entry name" value="ABATE"/>
</dbReference>
<dbReference type="Proteomes" id="UP000807371">
    <property type="component" value="Unassembled WGS sequence"/>
</dbReference>
<sequence>MNTLDVESGQDALATADGLEGFLAAQGLARLRPGPSDLPAVRELREALRAVCLAHTGTDVPPETTAVLDRLLAGAPLVLAIDAAGNASPRPAAGLTGAAALTAEIAAGIATAVADGTWPRLKACLADNCRWVYYDRSPAGRSRWCTMAVCGSRAKMRAYRANRARRGA</sequence>
<dbReference type="InterPro" id="IPR023286">
    <property type="entry name" value="ABATE_dom_sf"/>
</dbReference>
<dbReference type="InterPro" id="IPR021005">
    <property type="entry name" value="Znf_CGNR"/>
</dbReference>
<proteinExistence type="predicted"/>
<dbReference type="Gene3D" id="1.10.3300.10">
    <property type="entry name" value="Jann2411-like domain"/>
    <property type="match status" value="1"/>
</dbReference>
<dbReference type="SUPFAM" id="SSF160904">
    <property type="entry name" value="Jann2411-like"/>
    <property type="match status" value="1"/>
</dbReference>
<evidence type="ECO:0000313" key="3">
    <source>
        <dbReference type="Proteomes" id="UP000807371"/>
    </source>
</evidence>
<dbReference type="PANTHER" id="PTHR35525">
    <property type="entry name" value="BLL6575 PROTEIN"/>
    <property type="match status" value="1"/>
</dbReference>
<accession>A0ABS0NN51</accession>
<comment type="caution">
    <text evidence="2">The sequence shown here is derived from an EMBL/GenBank/DDBJ whole genome shotgun (WGS) entry which is preliminary data.</text>
</comment>
<keyword evidence="3" id="KW-1185">Reference proteome</keyword>
<feature type="domain" description="Zinc finger CGNR" evidence="1">
    <location>
        <begin position="120"/>
        <end position="162"/>
    </location>
</feature>